<name>A0A8S5Q921_9CAUD</name>
<evidence type="ECO:0000313" key="1">
    <source>
        <dbReference type="EMBL" id="DAE15313.1"/>
    </source>
</evidence>
<reference evidence="1" key="1">
    <citation type="journal article" date="2021" name="Proc. Natl. Acad. Sci. U.S.A.">
        <title>A Catalog of Tens of Thousands of Viruses from Human Metagenomes Reveals Hidden Associations with Chronic Diseases.</title>
        <authorList>
            <person name="Tisza M.J."/>
            <person name="Buck C.B."/>
        </authorList>
    </citation>
    <scope>NUCLEOTIDE SEQUENCE</scope>
    <source>
        <strain evidence="1">CtUGR26</strain>
    </source>
</reference>
<sequence length="33" mass="3789">MFYTGDPSESLLFIGYRVIYVLPKKQGGIHDED</sequence>
<proteinExistence type="predicted"/>
<dbReference type="EMBL" id="BK015602">
    <property type="protein sequence ID" value="DAE15313.1"/>
    <property type="molecule type" value="Genomic_DNA"/>
</dbReference>
<protein>
    <submittedName>
        <fullName evidence="1">Uncharacterized protein</fullName>
    </submittedName>
</protein>
<organism evidence="1">
    <name type="scientific">Siphoviridae sp. ctUGR26</name>
    <dbReference type="NCBI Taxonomy" id="2825527"/>
    <lineage>
        <taxon>Viruses</taxon>
        <taxon>Duplodnaviria</taxon>
        <taxon>Heunggongvirae</taxon>
        <taxon>Uroviricota</taxon>
        <taxon>Caudoviricetes</taxon>
    </lineage>
</organism>
<accession>A0A8S5Q921</accession>